<name>A0A1G2I193_9BACT</name>
<evidence type="ECO:0000313" key="2">
    <source>
        <dbReference type="EMBL" id="OGZ68449.1"/>
    </source>
</evidence>
<sequence>MEFAIKNLQKSINDLMRTIGYQPAYFQKDGEVSIVRQLTRNDYPRFHLYIKEIASSATPAGVAPRNDGGGKTLNFSLHLDQKKPSYEGSRGHSGEYDGDVVEGEAERIKRLVGND</sequence>
<accession>A0A1G2I193</accession>
<gene>
    <name evidence="2" type="ORF">A3D44_00710</name>
</gene>
<proteinExistence type="predicted"/>
<comment type="caution">
    <text evidence="2">The sequence shown here is derived from an EMBL/GenBank/DDBJ whole genome shotgun (WGS) entry which is preliminary data.</text>
</comment>
<dbReference type="Proteomes" id="UP000178820">
    <property type="component" value="Unassembled WGS sequence"/>
</dbReference>
<protein>
    <submittedName>
        <fullName evidence="2">Uncharacterized protein</fullName>
    </submittedName>
</protein>
<dbReference type="EMBL" id="MHOT01000022">
    <property type="protein sequence ID" value="OGZ68449.1"/>
    <property type="molecule type" value="Genomic_DNA"/>
</dbReference>
<evidence type="ECO:0000256" key="1">
    <source>
        <dbReference type="SAM" id="MobiDB-lite"/>
    </source>
</evidence>
<feature type="compositionally biased region" description="Basic and acidic residues" evidence="1">
    <location>
        <begin position="82"/>
        <end position="95"/>
    </location>
</feature>
<feature type="region of interest" description="Disordered" evidence="1">
    <location>
        <begin position="82"/>
        <end position="101"/>
    </location>
</feature>
<evidence type="ECO:0000313" key="3">
    <source>
        <dbReference type="Proteomes" id="UP000178820"/>
    </source>
</evidence>
<reference evidence="2 3" key="1">
    <citation type="journal article" date="2016" name="Nat. Commun.">
        <title>Thousands of microbial genomes shed light on interconnected biogeochemical processes in an aquifer system.</title>
        <authorList>
            <person name="Anantharaman K."/>
            <person name="Brown C.T."/>
            <person name="Hug L.A."/>
            <person name="Sharon I."/>
            <person name="Castelle C.J."/>
            <person name="Probst A.J."/>
            <person name="Thomas B.C."/>
            <person name="Singh A."/>
            <person name="Wilkins M.J."/>
            <person name="Karaoz U."/>
            <person name="Brodie E.L."/>
            <person name="Williams K.H."/>
            <person name="Hubbard S.S."/>
            <person name="Banfield J.F."/>
        </authorList>
    </citation>
    <scope>NUCLEOTIDE SEQUENCE [LARGE SCALE GENOMIC DNA]</scope>
</reference>
<organism evidence="2 3">
    <name type="scientific">Candidatus Staskawiczbacteria bacterium RIFCSPHIGHO2_02_FULL_42_22</name>
    <dbReference type="NCBI Taxonomy" id="1802207"/>
    <lineage>
        <taxon>Bacteria</taxon>
        <taxon>Candidatus Staskawicziibacteriota</taxon>
    </lineage>
</organism>
<dbReference type="AlphaFoldDB" id="A0A1G2I193"/>